<dbReference type="EMBL" id="CP001339">
    <property type="protein sequence ID" value="ACL74231.1"/>
    <property type="molecule type" value="Genomic_DNA"/>
</dbReference>
<evidence type="ECO:0000313" key="5">
    <source>
        <dbReference type="EMBL" id="ACL74231.1"/>
    </source>
</evidence>
<dbReference type="Pfam" id="PF07732">
    <property type="entry name" value="Cu-oxidase_3"/>
    <property type="match status" value="1"/>
</dbReference>
<name>B8GQK7_THISH</name>
<evidence type="ECO:0000313" key="6">
    <source>
        <dbReference type="Proteomes" id="UP000002383"/>
    </source>
</evidence>
<dbReference type="PROSITE" id="PS51257">
    <property type="entry name" value="PROKAR_LIPOPROTEIN"/>
    <property type="match status" value="1"/>
</dbReference>
<dbReference type="InterPro" id="IPR008972">
    <property type="entry name" value="Cupredoxin"/>
</dbReference>
<dbReference type="PANTHER" id="PTHR11709:SF394">
    <property type="entry name" value="FI03373P-RELATED"/>
    <property type="match status" value="1"/>
</dbReference>
<dbReference type="Gene3D" id="2.60.40.420">
    <property type="entry name" value="Cupredoxins - blue copper proteins"/>
    <property type="match status" value="1"/>
</dbReference>
<evidence type="ECO:0000256" key="3">
    <source>
        <dbReference type="ARBA" id="ARBA00023008"/>
    </source>
</evidence>
<dbReference type="InterPro" id="IPR011707">
    <property type="entry name" value="Cu-oxidase-like_N"/>
</dbReference>
<dbReference type="GO" id="GO:0005507">
    <property type="term" value="F:copper ion binding"/>
    <property type="evidence" value="ECO:0007669"/>
    <property type="project" value="InterPro"/>
</dbReference>
<dbReference type="STRING" id="396588.Tgr7_3162"/>
<protein>
    <submittedName>
        <fullName evidence="5">Multicopper oxidase type 3</fullName>
    </submittedName>
</protein>
<evidence type="ECO:0000256" key="1">
    <source>
        <dbReference type="ARBA" id="ARBA00022723"/>
    </source>
</evidence>
<keyword evidence="3" id="KW-0186">Copper</keyword>
<keyword evidence="1" id="KW-0479">Metal-binding</keyword>
<feature type="domain" description="Plastocyanin-like" evidence="4">
    <location>
        <begin position="105"/>
        <end position="200"/>
    </location>
</feature>
<gene>
    <name evidence="5" type="ordered locus">Tgr7_3162</name>
</gene>
<accession>B8GQK7</accession>
<organism evidence="5 6">
    <name type="scientific">Thioalkalivibrio sulfidiphilus (strain HL-EbGR7)</name>
    <dbReference type="NCBI Taxonomy" id="396588"/>
    <lineage>
        <taxon>Bacteria</taxon>
        <taxon>Pseudomonadati</taxon>
        <taxon>Pseudomonadota</taxon>
        <taxon>Gammaproteobacteria</taxon>
        <taxon>Chromatiales</taxon>
        <taxon>Ectothiorhodospiraceae</taxon>
        <taxon>Thioalkalivibrio</taxon>
    </lineage>
</organism>
<dbReference type="PANTHER" id="PTHR11709">
    <property type="entry name" value="MULTI-COPPER OXIDASE"/>
    <property type="match status" value="1"/>
</dbReference>
<dbReference type="InterPro" id="IPR045087">
    <property type="entry name" value="Cu-oxidase_fam"/>
</dbReference>
<dbReference type="GO" id="GO:0016491">
    <property type="term" value="F:oxidoreductase activity"/>
    <property type="evidence" value="ECO:0007669"/>
    <property type="project" value="UniProtKB-KW"/>
</dbReference>
<dbReference type="HOGENOM" id="CLU_785111_0_0_6"/>
<dbReference type="eggNOG" id="COG2132">
    <property type="taxonomic scope" value="Bacteria"/>
</dbReference>
<proteinExistence type="predicted"/>
<evidence type="ECO:0000259" key="4">
    <source>
        <dbReference type="Pfam" id="PF07732"/>
    </source>
</evidence>
<dbReference type="KEGG" id="tgr:Tgr7_3162"/>
<dbReference type="SUPFAM" id="SSF49503">
    <property type="entry name" value="Cupredoxins"/>
    <property type="match status" value="2"/>
</dbReference>
<dbReference type="AlphaFoldDB" id="B8GQK7"/>
<evidence type="ECO:0000256" key="2">
    <source>
        <dbReference type="ARBA" id="ARBA00023002"/>
    </source>
</evidence>
<dbReference type="Proteomes" id="UP000002383">
    <property type="component" value="Chromosome"/>
</dbReference>
<reference evidence="5 6" key="1">
    <citation type="journal article" date="2011" name="Stand. Genomic Sci.">
        <title>Complete genome sequence of 'Thioalkalivibrio sulfidophilus' HL-EbGr7.</title>
        <authorList>
            <person name="Muyzer G."/>
            <person name="Sorokin D.Y."/>
            <person name="Mavromatis K."/>
            <person name="Lapidus A."/>
            <person name="Clum A."/>
            <person name="Ivanova N."/>
            <person name="Pati A."/>
            <person name="d'Haeseleer P."/>
            <person name="Woyke T."/>
            <person name="Kyrpides N.C."/>
        </authorList>
    </citation>
    <scope>NUCLEOTIDE SEQUENCE [LARGE SCALE GENOMIC DNA]</scope>
    <source>
        <strain evidence="5 6">HL-EbGR7</strain>
    </source>
</reference>
<keyword evidence="6" id="KW-1185">Reference proteome</keyword>
<sequence length="371" mass="39173">MSRMSTTSSGGHSGGGGGMGGGGMGGGCNAGIAGNCGLHIDAPATPNRVTPDVEFFLTTFMQGSQVINGVEVPIWGFNMDGGMGGMGGMGGGDDGGMGGGGGGMMGGTMPNPPMRVRQGQIVHTHLNAMAMMAPHTVHHHGIEPDTFNDGVGHYSFDVLGQYTYQWRASQAGTYFYHCHVNTVLHAEMGMYGALIIDPPEGPGRAYQNGPTYDVEAIWAVDDIDMAWHCKPWDAALCGGDAGLNNFNPEIFCINGIGEDLSETHASVVVNASRGQRVLLRYIMAGYVPQKVKFPAALGAFQVVAEDGRPLPVIETKAAGSEILMTPAERYDLIFTPQTAGSFPVEIDFFDYRAASGNLRKIGSIRTRFNIS</sequence>
<keyword evidence="2" id="KW-0560">Oxidoreductase</keyword>